<dbReference type="Gene3D" id="2.60.40.1880">
    <property type="entry name" value="Invasion associated locus B (IalB) protein"/>
    <property type="match status" value="1"/>
</dbReference>
<proteinExistence type="predicted"/>
<dbReference type="EMBL" id="LNTU01000040">
    <property type="protein sequence ID" value="KXF74945.1"/>
    <property type="molecule type" value="Genomic_DNA"/>
</dbReference>
<reference evidence="1 2" key="1">
    <citation type="submission" date="2015-11" db="EMBL/GenBank/DDBJ databases">
        <title>Draft genome sequence of Paramesorhizobium deserti A-3-E, a strain highly resistant to diverse beta-lactam antibiotics.</title>
        <authorList>
            <person name="Lv R."/>
            <person name="Yang X."/>
            <person name="Fang N."/>
            <person name="Guo J."/>
            <person name="Luo X."/>
            <person name="Peng F."/>
            <person name="Yang R."/>
            <person name="Cui Y."/>
            <person name="Fang C."/>
            <person name="Song Y."/>
        </authorList>
    </citation>
    <scope>NUCLEOTIDE SEQUENCE [LARGE SCALE GENOMIC DNA]</scope>
    <source>
        <strain evidence="1 2">A-3-E</strain>
    </source>
</reference>
<dbReference type="InterPro" id="IPR038696">
    <property type="entry name" value="IalB_sf"/>
</dbReference>
<evidence type="ECO:0000313" key="1">
    <source>
        <dbReference type="EMBL" id="KXF74945.1"/>
    </source>
</evidence>
<comment type="caution">
    <text evidence="1">The sequence shown here is derived from an EMBL/GenBank/DDBJ whole genome shotgun (WGS) entry which is preliminary data.</text>
</comment>
<organism evidence="1 2">
    <name type="scientific">Paramesorhizobium deserti</name>
    <dbReference type="NCBI Taxonomy" id="1494590"/>
    <lineage>
        <taxon>Bacteria</taxon>
        <taxon>Pseudomonadati</taxon>
        <taxon>Pseudomonadota</taxon>
        <taxon>Alphaproteobacteria</taxon>
        <taxon>Hyphomicrobiales</taxon>
        <taxon>Phyllobacteriaceae</taxon>
        <taxon>Paramesorhizobium</taxon>
    </lineage>
</organism>
<gene>
    <name evidence="1" type="ORF">ATN84_22285</name>
</gene>
<dbReference type="Proteomes" id="UP000070107">
    <property type="component" value="Unassembled WGS sequence"/>
</dbReference>
<sequence>MCRGHRAGTRRLVLLAGGVSILLVGGSYAASQEMAAYRIKPSEVAVPQGVPLGSYRRIIRPFENWDLICDEDLQARRRVCNISQSFIDQKSELVFSWSLAADEKGKPFMILRAPSQLGTGSKISLGFAGRKKPVDVQLNACDSTICLSYLPLGPIMRQQIESEASVNISYSIPSGANVSLDAPMKGLKAALSAIN</sequence>
<keyword evidence="2" id="KW-1185">Reference proteome</keyword>
<dbReference type="InterPro" id="IPR010642">
    <property type="entry name" value="Invasion_prot_B"/>
</dbReference>
<dbReference type="Pfam" id="PF06776">
    <property type="entry name" value="IalB"/>
    <property type="match status" value="1"/>
</dbReference>
<evidence type="ECO:0008006" key="3">
    <source>
        <dbReference type="Google" id="ProtNLM"/>
    </source>
</evidence>
<name>A0A135HP04_9HYPH</name>
<evidence type="ECO:0000313" key="2">
    <source>
        <dbReference type="Proteomes" id="UP000070107"/>
    </source>
</evidence>
<dbReference type="AlphaFoldDB" id="A0A135HP04"/>
<dbReference type="OrthoDB" id="7375326at2"/>
<dbReference type="STRING" id="1494590.ATN84_22285"/>
<protein>
    <recommendedName>
        <fullName evidence="3">Invasion associated locus B family protein</fullName>
    </recommendedName>
</protein>
<accession>A0A135HP04</accession>